<dbReference type="PANTHER" id="PTHR37828">
    <property type="entry name" value="GSR2449 PROTEIN"/>
    <property type="match status" value="1"/>
</dbReference>
<accession>A0A161PBF9</accession>
<name>A0A161PBF9_BDEBC</name>
<protein>
    <recommendedName>
        <fullName evidence="3">YCII-related domain-containing protein</fullName>
    </recommendedName>
</protein>
<sequence length="95" mass="10706">MFIILLKFINRDRAGAFMEGHMQWLKQGFEDGIFILAGGIKPQLGGAIIAKNSSFEIIQKRVDQDPFVIEKVVEAEILEISPSKLDERFADLLKA</sequence>
<reference evidence="1 2" key="1">
    <citation type="submission" date="2016-03" db="EMBL/GenBank/DDBJ databases">
        <authorList>
            <person name="Ploux O."/>
        </authorList>
    </citation>
    <scope>NUCLEOTIDE SEQUENCE [LARGE SCALE GENOMIC DNA]</scope>
    <source>
        <strain evidence="1 2">EC13</strain>
    </source>
</reference>
<dbReference type="SUPFAM" id="SSF54909">
    <property type="entry name" value="Dimeric alpha+beta barrel"/>
    <property type="match status" value="1"/>
</dbReference>
<organism evidence="1 2">
    <name type="scientific">Bdellovibrio bacteriovorus</name>
    <dbReference type="NCBI Taxonomy" id="959"/>
    <lineage>
        <taxon>Bacteria</taxon>
        <taxon>Pseudomonadati</taxon>
        <taxon>Bdellovibrionota</taxon>
        <taxon>Bdellovibrionia</taxon>
        <taxon>Bdellovibrionales</taxon>
        <taxon>Pseudobdellovibrionaceae</taxon>
        <taxon>Bdellovibrio</taxon>
    </lineage>
</organism>
<dbReference type="InterPro" id="IPR011008">
    <property type="entry name" value="Dimeric_a/b-barrel"/>
</dbReference>
<evidence type="ECO:0008006" key="3">
    <source>
        <dbReference type="Google" id="ProtNLM"/>
    </source>
</evidence>
<evidence type="ECO:0000313" key="2">
    <source>
        <dbReference type="Proteomes" id="UP000075799"/>
    </source>
</evidence>
<evidence type="ECO:0000313" key="1">
    <source>
        <dbReference type="EMBL" id="KYG65026.1"/>
    </source>
</evidence>
<dbReference type="OrthoDB" id="9814407at2"/>
<proteinExistence type="predicted"/>
<dbReference type="AlphaFoldDB" id="A0A161PBF9"/>
<gene>
    <name evidence="1" type="ORF">AZI87_10640</name>
</gene>
<dbReference type="RefSeq" id="WP_063206688.1">
    <property type="nucleotide sequence ID" value="NZ_LUKD01000005.1"/>
</dbReference>
<dbReference type="EMBL" id="LUKD01000005">
    <property type="protein sequence ID" value="KYG65026.1"/>
    <property type="molecule type" value="Genomic_DNA"/>
</dbReference>
<dbReference type="Gene3D" id="3.30.70.1060">
    <property type="entry name" value="Dimeric alpha+beta barrel"/>
    <property type="match status" value="1"/>
</dbReference>
<dbReference type="Proteomes" id="UP000075799">
    <property type="component" value="Unassembled WGS sequence"/>
</dbReference>
<comment type="caution">
    <text evidence="1">The sequence shown here is derived from an EMBL/GenBank/DDBJ whole genome shotgun (WGS) entry which is preliminary data.</text>
</comment>
<dbReference type="PANTHER" id="PTHR37828:SF1">
    <property type="entry name" value="YCII-RELATED DOMAIN-CONTAINING PROTEIN"/>
    <property type="match status" value="1"/>
</dbReference>